<protein>
    <submittedName>
        <fullName evidence="3">Copper resistance protein B</fullName>
    </submittedName>
</protein>
<keyword evidence="4" id="KW-1185">Reference proteome</keyword>
<evidence type="ECO:0000313" key="3">
    <source>
        <dbReference type="EMBL" id="RZG44315.1"/>
    </source>
</evidence>
<dbReference type="GO" id="GO:0009279">
    <property type="term" value="C:cell outer membrane"/>
    <property type="evidence" value="ECO:0007669"/>
    <property type="project" value="InterPro"/>
</dbReference>
<accession>A0A4Q7AHI9</accession>
<comment type="caution">
    <text evidence="3">The sequence shown here is derived from an EMBL/GenBank/DDBJ whole genome shotgun (WGS) entry which is preliminary data.</text>
</comment>
<dbReference type="InterPro" id="IPR036709">
    <property type="entry name" value="Autotransporte_beta_dom_sf"/>
</dbReference>
<feature type="signal peptide" evidence="2">
    <location>
        <begin position="1"/>
        <end position="25"/>
    </location>
</feature>
<dbReference type="AlphaFoldDB" id="A0A4Q7AHI9"/>
<feature type="chain" id="PRO_5020374570" evidence="2">
    <location>
        <begin position="26"/>
        <end position="321"/>
    </location>
</feature>
<proteinExistence type="predicted"/>
<reference evidence="3 4" key="1">
    <citation type="submission" date="2019-02" db="EMBL/GenBank/DDBJ databases">
        <title>The Batch Genome Submission of Acinetobacter spp. strains.</title>
        <authorList>
            <person name="Qin J."/>
            <person name="Hu Y."/>
            <person name="Ye H."/>
            <person name="Wei L."/>
            <person name="Feng Y."/>
            <person name="Zong Z."/>
        </authorList>
    </citation>
    <scope>NUCLEOTIDE SEQUENCE [LARGE SCALE GENOMIC DNA]</scope>
    <source>
        <strain evidence="3 4">WCHAW060049</strain>
    </source>
</reference>
<dbReference type="Pfam" id="PF05275">
    <property type="entry name" value="CopB"/>
    <property type="match status" value="1"/>
</dbReference>
<evidence type="ECO:0000256" key="1">
    <source>
        <dbReference type="SAM" id="MobiDB-lite"/>
    </source>
</evidence>
<dbReference type="SUPFAM" id="SSF103515">
    <property type="entry name" value="Autotransporter"/>
    <property type="match status" value="1"/>
</dbReference>
<evidence type="ECO:0000313" key="4">
    <source>
        <dbReference type="Proteomes" id="UP000293863"/>
    </source>
</evidence>
<feature type="region of interest" description="Disordered" evidence="1">
    <location>
        <begin position="77"/>
        <end position="101"/>
    </location>
</feature>
<dbReference type="InterPro" id="IPR007939">
    <property type="entry name" value="Cu-R_B_prcur"/>
</dbReference>
<dbReference type="RefSeq" id="WP_130131839.1">
    <property type="nucleotide sequence ID" value="NZ_SGSQ01000025.1"/>
</dbReference>
<dbReference type="GO" id="GO:0006878">
    <property type="term" value="P:intracellular copper ion homeostasis"/>
    <property type="evidence" value="ECO:0007669"/>
    <property type="project" value="InterPro"/>
</dbReference>
<evidence type="ECO:0000256" key="2">
    <source>
        <dbReference type="SAM" id="SignalP"/>
    </source>
</evidence>
<dbReference type="Proteomes" id="UP000293863">
    <property type="component" value="Unassembled WGS sequence"/>
</dbReference>
<dbReference type="GO" id="GO:0005507">
    <property type="term" value="F:copper ion binding"/>
    <property type="evidence" value="ECO:0007669"/>
    <property type="project" value="InterPro"/>
</dbReference>
<sequence>MHITKLFPKTVLATSLFLVSAWAVAHEGHHSDPSTETQTTAIPAMDHSKMNHSQMSHSQMNHENMNHASMNHGAMDHSQHQQKTVSATDHTAHQGHDHRKEHGAQIYAVTTVDNKWLLNEDGEGALKSEIETRIGTDENKIFLKAHIDKHESHDAEYDFKMLYSRMISDFWDAQIGARYRVEKVERDQRSTDTEEKLDGVIGLHGMAPYFFETDAYLYAGEDNYSGFSLETERDLLLTQKLIFQPYLNVDVVFSDESKYAKKSGLSGVTAGIETRYEISKKVMPYIDIAYEYSKGNDATPWQVESDSEKGWLYGAGVRFKF</sequence>
<keyword evidence="2" id="KW-0732">Signal</keyword>
<feature type="compositionally biased region" description="Basic and acidic residues" evidence="1">
    <location>
        <begin position="90"/>
        <end position="101"/>
    </location>
</feature>
<name>A0A4Q7AHI9_9GAMM</name>
<organism evidence="3 4">
    <name type="scientific">Acinetobacter wuhouensis</name>
    <dbReference type="NCBI Taxonomy" id="1879050"/>
    <lineage>
        <taxon>Bacteria</taxon>
        <taxon>Pseudomonadati</taxon>
        <taxon>Pseudomonadota</taxon>
        <taxon>Gammaproteobacteria</taxon>
        <taxon>Moraxellales</taxon>
        <taxon>Moraxellaceae</taxon>
        <taxon>Acinetobacter</taxon>
    </lineage>
</organism>
<gene>
    <name evidence="3" type="ORF">EXU28_15155</name>
</gene>
<dbReference type="EMBL" id="SGSQ01000025">
    <property type="protein sequence ID" value="RZG44315.1"/>
    <property type="molecule type" value="Genomic_DNA"/>
</dbReference>